<proteinExistence type="predicted"/>
<evidence type="ECO:0000313" key="2">
    <source>
        <dbReference type="EMBL" id="KAB0244008.1"/>
    </source>
</evidence>
<dbReference type="EMBL" id="SRLN01000002">
    <property type="protein sequence ID" value="KAB0244027.1"/>
    <property type="molecule type" value="Genomic_DNA"/>
</dbReference>
<dbReference type="AlphaFoldDB" id="A0A5J5M1M1"/>
<evidence type="ECO:0000313" key="1">
    <source>
        <dbReference type="EMBL" id="KAB0243999.1"/>
    </source>
</evidence>
<dbReference type="RefSeq" id="WP_150974979.1">
    <property type="nucleotide sequence ID" value="NZ_SRLN01000002.1"/>
</dbReference>
<evidence type="ECO:0000313" key="5">
    <source>
        <dbReference type="Proteomes" id="UP000325636"/>
    </source>
</evidence>
<evidence type="ECO:0000313" key="3">
    <source>
        <dbReference type="EMBL" id="KAB0244018.1"/>
    </source>
</evidence>
<gene>
    <name evidence="1" type="ORF">EZJ55_00185</name>
    <name evidence="2" type="ORF">EZJ55_00240</name>
    <name evidence="3" type="ORF">EZJ55_00290</name>
    <name evidence="4" type="ORF">EZJ55_00340</name>
</gene>
<organism evidence="1 5">
    <name type="scientific">Microcystis aeruginosa EAWAG127a</name>
    <dbReference type="NCBI Taxonomy" id="2529855"/>
    <lineage>
        <taxon>Bacteria</taxon>
        <taxon>Bacillati</taxon>
        <taxon>Cyanobacteriota</taxon>
        <taxon>Cyanophyceae</taxon>
        <taxon>Oscillatoriophycideae</taxon>
        <taxon>Chroococcales</taxon>
        <taxon>Microcystaceae</taxon>
        <taxon>Microcystis</taxon>
    </lineage>
</organism>
<dbReference type="EMBL" id="SRLN01000002">
    <property type="protein sequence ID" value="KAB0243999.1"/>
    <property type="molecule type" value="Genomic_DNA"/>
</dbReference>
<name>A0A5J5M1M1_MICAE</name>
<reference evidence="1" key="2">
    <citation type="journal article" date="2020" name="J. Nat. Prod.">
        <title>Microviridin 1777: A Toxic Chymotrypsin Inhibitor Discovered by a Metabologenomic Approach.</title>
        <authorList>
            <person name="Sieber S."/>
            <person name="Grendelmeier S.M."/>
            <person name="Harris L.A."/>
            <person name="Mitchell D.A."/>
            <person name="Gademann K."/>
        </authorList>
    </citation>
    <scope>NUCLEOTIDE SEQUENCE</scope>
    <source>
        <strain evidence="1">EAWAG127a</strain>
    </source>
</reference>
<protein>
    <submittedName>
        <fullName evidence="1">Uncharacterized protein</fullName>
    </submittedName>
</protein>
<comment type="caution">
    <text evidence="1">The sequence shown here is derived from an EMBL/GenBank/DDBJ whole genome shotgun (WGS) entry which is preliminary data.</text>
</comment>
<accession>A0A5J5M1M1</accession>
<evidence type="ECO:0000313" key="4">
    <source>
        <dbReference type="EMBL" id="KAB0244027.1"/>
    </source>
</evidence>
<dbReference type="Proteomes" id="UP000325636">
    <property type="component" value="Unassembled WGS sequence"/>
</dbReference>
<sequence length="284" mass="31925">MARDKLITIRIEGEKRQAFGDLAKSQNTDTASLLYDFISQCLDGGIDISLVTGKGNRLDNRIDSNRIDKLEMTTQKIDERVGSIAKKLTDWVEAIDNRLNDCDRELTEKITSLEHRLKTLSIQLDIQKDRQGETPDMEPLINKALRLDHLDVQRLIDAIESQIEESTEIDEADYESVTSPLPNQETVETADAVETDSIDEPGTDAIKPVPGDTVSIESVTGEGTVSNRQGLTNDQLSKKIGIPTSTIEKWKGKIREGKEITSTKYPKFFKQWTLNLADSLWYEV</sequence>
<dbReference type="EMBL" id="SRLN01000002">
    <property type="protein sequence ID" value="KAB0244018.1"/>
    <property type="molecule type" value="Genomic_DNA"/>
</dbReference>
<dbReference type="EMBL" id="SRLN01000002">
    <property type="protein sequence ID" value="KAB0244008.1"/>
    <property type="molecule type" value="Genomic_DNA"/>
</dbReference>
<reference evidence="5" key="1">
    <citation type="submission" date="2019-04" db="EMBL/GenBank/DDBJ databases">
        <title>Microviridin 1777: A Toxic Chymotrypsin Inhibitor Discovered by a Metabologenomic Approach.</title>
        <authorList>
            <person name="Sieber S."/>
            <person name="Grendelmeier S.M."/>
            <person name="Harris L.A."/>
            <person name="Mitchell D.A."/>
            <person name="Gademann K."/>
        </authorList>
    </citation>
    <scope>NUCLEOTIDE SEQUENCE [LARGE SCALE GENOMIC DNA]</scope>
    <source>
        <strain evidence="5">EAWAG127a</strain>
    </source>
</reference>